<evidence type="ECO:0000259" key="3">
    <source>
        <dbReference type="Pfam" id="PF03629"/>
    </source>
</evidence>
<feature type="signal peptide" evidence="2">
    <location>
        <begin position="1"/>
        <end position="19"/>
    </location>
</feature>
<keyword evidence="2" id="KW-0732">Signal</keyword>
<reference evidence="4 5" key="1">
    <citation type="submission" date="2024-02" db="EMBL/GenBank/DDBJ databases">
        <title>Chromosome-scale genome assembly of the rough periwinkle Littorina saxatilis.</title>
        <authorList>
            <person name="De Jode A."/>
            <person name="Faria R."/>
            <person name="Formenti G."/>
            <person name="Sims Y."/>
            <person name="Smith T.P."/>
            <person name="Tracey A."/>
            <person name="Wood J.M.D."/>
            <person name="Zagrodzka Z.B."/>
            <person name="Johannesson K."/>
            <person name="Butlin R.K."/>
            <person name="Leder E.H."/>
        </authorList>
    </citation>
    <scope>NUCLEOTIDE SEQUENCE [LARGE SCALE GENOMIC DNA]</scope>
    <source>
        <strain evidence="4">Snail1</strain>
        <tissue evidence="4">Muscle</tissue>
    </source>
</reference>
<evidence type="ECO:0000256" key="1">
    <source>
        <dbReference type="ARBA" id="ARBA00022801"/>
    </source>
</evidence>
<feature type="chain" id="PRO_5042948967" description="Sialate O-acetylesterase domain-containing protein" evidence="2">
    <location>
        <begin position="20"/>
        <end position="498"/>
    </location>
</feature>
<name>A0AAN9AUL5_9CAEN</name>
<dbReference type="Proteomes" id="UP001374579">
    <property type="component" value="Unassembled WGS sequence"/>
</dbReference>
<evidence type="ECO:0000313" key="5">
    <source>
        <dbReference type="Proteomes" id="UP001374579"/>
    </source>
</evidence>
<organism evidence="4 5">
    <name type="scientific">Littorina saxatilis</name>
    <dbReference type="NCBI Taxonomy" id="31220"/>
    <lineage>
        <taxon>Eukaryota</taxon>
        <taxon>Metazoa</taxon>
        <taxon>Spiralia</taxon>
        <taxon>Lophotrochozoa</taxon>
        <taxon>Mollusca</taxon>
        <taxon>Gastropoda</taxon>
        <taxon>Caenogastropoda</taxon>
        <taxon>Littorinimorpha</taxon>
        <taxon>Littorinoidea</taxon>
        <taxon>Littorinidae</taxon>
        <taxon>Littorina</taxon>
    </lineage>
</organism>
<dbReference type="GO" id="GO:0001681">
    <property type="term" value="F:sialate O-acetylesterase activity"/>
    <property type="evidence" value="ECO:0007669"/>
    <property type="project" value="InterPro"/>
</dbReference>
<evidence type="ECO:0000313" key="4">
    <source>
        <dbReference type="EMBL" id="KAK7092830.1"/>
    </source>
</evidence>
<dbReference type="PANTHER" id="PTHR22901:SF0">
    <property type="entry name" value="SIALATE O-ACETYLESTERASE"/>
    <property type="match status" value="1"/>
</dbReference>
<dbReference type="InterPro" id="IPR005181">
    <property type="entry name" value="SASA"/>
</dbReference>
<protein>
    <recommendedName>
        <fullName evidence="3">Sialate O-acetylesterase domain-containing protein</fullName>
    </recommendedName>
</protein>
<keyword evidence="1" id="KW-0378">Hydrolase</keyword>
<keyword evidence="5" id="KW-1185">Reference proteome</keyword>
<dbReference type="Gene3D" id="3.40.50.1110">
    <property type="entry name" value="SGNH hydrolase"/>
    <property type="match status" value="1"/>
</dbReference>
<accession>A0AAN9AUL5</accession>
<dbReference type="InterPro" id="IPR039329">
    <property type="entry name" value="SIAE"/>
</dbReference>
<dbReference type="AlphaFoldDB" id="A0AAN9AUL5"/>
<dbReference type="PANTHER" id="PTHR22901">
    <property type="entry name" value="SIALATE O-ACETYLESTERASE"/>
    <property type="match status" value="1"/>
</dbReference>
<feature type="domain" description="Sialate O-acetylesterase" evidence="3">
    <location>
        <begin position="106"/>
        <end position="286"/>
    </location>
</feature>
<comment type="caution">
    <text evidence="4">The sequence shown here is derived from an EMBL/GenBank/DDBJ whole genome shotgun (WGS) entry which is preliminary data.</text>
</comment>
<evidence type="ECO:0000256" key="2">
    <source>
        <dbReference type="SAM" id="SignalP"/>
    </source>
</evidence>
<dbReference type="InterPro" id="IPR036514">
    <property type="entry name" value="SGNH_hydro_sf"/>
</dbReference>
<dbReference type="SUPFAM" id="SSF52266">
    <property type="entry name" value="SGNH hydrolase"/>
    <property type="match status" value="1"/>
</dbReference>
<sequence>MAALVFLACVGIIFGHAHGALKLASYYSDHMVLQRGPQQAVLWGNADTEGDTVTAQVIGQGSTATSKVQNGKWKLKLPAITNPGPFTVDVKSRDGHVTLHDVLFGDVWLCSGQSNMEFEMKKVMNTSTEIQKGVTLKTIRYMKTQWAKSNTPVEDLQIGQPWTVPTEATLKEFSAVCYLYAEYLQSHLNYPIGLIGSYWGGTPIEAWSPPEAIRSCPVVTHGTEPDCCPHAPQILWNAKIYALRAMTIYGAVWYQGETNADHTTEYDCQQKAMIREWRAQFHRESMGQTRADFPFGYVQLGAIDDKGYVGGFPALRWSQTANHGYSPNSDQHNVFMAVAMDLPDFTSPHGAIHPRYKQEVAQRLVMSALNVAYGHKGVKFQGPFPTKILTSSSGNSLTIEFDAGSAQLDIRNTHGFEICCSGGCNMFNNAVAAPITAHSQSSVTVDSSGCGSQHVQVVRYAWRTSPCHLLQCAVYDSITGLPAPTFYLTVPEGGGLIG</sequence>
<proteinExistence type="predicted"/>
<dbReference type="Pfam" id="PF03629">
    <property type="entry name" value="SASA"/>
    <property type="match status" value="1"/>
</dbReference>
<dbReference type="GO" id="GO:0005975">
    <property type="term" value="P:carbohydrate metabolic process"/>
    <property type="evidence" value="ECO:0007669"/>
    <property type="project" value="TreeGrafter"/>
</dbReference>
<gene>
    <name evidence="4" type="ORF">V1264_008517</name>
</gene>
<dbReference type="EMBL" id="JBAMIC010000021">
    <property type="protein sequence ID" value="KAK7092830.1"/>
    <property type="molecule type" value="Genomic_DNA"/>
</dbReference>